<evidence type="ECO:0000256" key="1">
    <source>
        <dbReference type="ARBA" id="ARBA00005043"/>
    </source>
</evidence>
<feature type="region of interest" description="Disordered" evidence="3">
    <location>
        <begin position="1"/>
        <end position="26"/>
    </location>
</feature>
<comment type="pathway">
    <text evidence="1">tRNA modification; 5-methoxycarbonylmethyl-2-thiouridine-tRNA biosynthesis.</text>
</comment>
<evidence type="ECO:0000256" key="2">
    <source>
        <dbReference type="ARBA" id="ARBA00008837"/>
    </source>
</evidence>
<evidence type="ECO:0000256" key="3">
    <source>
        <dbReference type="SAM" id="MobiDB-lite"/>
    </source>
</evidence>
<keyword evidence="5" id="KW-1185">Reference proteome</keyword>
<dbReference type="Proteomes" id="UP001201980">
    <property type="component" value="Unassembled WGS sequence"/>
</dbReference>
<dbReference type="PANTHER" id="PTHR16184">
    <property type="entry name" value="ELONGATOR COMPLEX PROTEIN 6"/>
    <property type="match status" value="1"/>
</dbReference>
<dbReference type="EMBL" id="JAKWBI020000404">
    <property type="protein sequence ID" value="KAJ2895414.1"/>
    <property type="molecule type" value="Genomic_DNA"/>
</dbReference>
<dbReference type="AlphaFoldDB" id="A0AAD5RJE1"/>
<protein>
    <recommendedName>
        <fullName evidence="6">Elongator complex protein 6</fullName>
    </recommendedName>
</protein>
<comment type="caution">
    <text evidence="4">The sequence shown here is derived from an EMBL/GenBank/DDBJ whole genome shotgun (WGS) entry which is preliminary data.</text>
</comment>
<organism evidence="4 5">
    <name type="scientific">Zalerion maritima</name>
    <dbReference type="NCBI Taxonomy" id="339359"/>
    <lineage>
        <taxon>Eukaryota</taxon>
        <taxon>Fungi</taxon>
        <taxon>Dikarya</taxon>
        <taxon>Ascomycota</taxon>
        <taxon>Pezizomycotina</taxon>
        <taxon>Sordariomycetes</taxon>
        <taxon>Lulworthiomycetidae</taxon>
        <taxon>Lulworthiales</taxon>
        <taxon>Lulworthiaceae</taxon>
        <taxon>Zalerion</taxon>
    </lineage>
</organism>
<dbReference type="InterPro" id="IPR027417">
    <property type="entry name" value="P-loop_NTPase"/>
</dbReference>
<feature type="compositionally biased region" description="Gly residues" evidence="3">
    <location>
        <begin position="130"/>
        <end position="140"/>
    </location>
</feature>
<dbReference type="InterPro" id="IPR018627">
    <property type="entry name" value="ELP6"/>
</dbReference>
<accession>A0AAD5RJE1</accession>
<evidence type="ECO:0000313" key="4">
    <source>
        <dbReference type="EMBL" id="KAJ2895414.1"/>
    </source>
</evidence>
<dbReference type="GO" id="GO:0002098">
    <property type="term" value="P:tRNA wobble uridine modification"/>
    <property type="evidence" value="ECO:0007669"/>
    <property type="project" value="InterPro"/>
</dbReference>
<feature type="compositionally biased region" description="Low complexity" evidence="3">
    <location>
        <begin position="1"/>
        <end position="17"/>
    </location>
</feature>
<dbReference type="PANTHER" id="PTHR16184:SF6">
    <property type="entry name" value="ELONGATOR COMPLEX PROTEIN 6"/>
    <property type="match status" value="1"/>
</dbReference>
<dbReference type="Gene3D" id="3.40.50.300">
    <property type="entry name" value="P-loop containing nucleotide triphosphate hydrolases"/>
    <property type="match status" value="1"/>
</dbReference>
<dbReference type="GO" id="GO:0033588">
    <property type="term" value="C:elongator holoenzyme complex"/>
    <property type="evidence" value="ECO:0007669"/>
    <property type="project" value="InterPro"/>
</dbReference>
<evidence type="ECO:0000313" key="5">
    <source>
        <dbReference type="Proteomes" id="UP001201980"/>
    </source>
</evidence>
<sequence length="358" mass="36409">MAASRSLPPLLQPYLSPARPSSSPEPKSLTLVTSVLGASANWLVLRYLVSCLSAASSAQAQPSSPTSSEPTVVLVSFLRDLTFWTSSASRLGLDLAAAGRRGRFVFADGMALFAPPPPASATPADAAAGTGRGAGVGPGAARGMAPGRGSQAAATSAAAGTGTGKRDPAWHVRIPSRLDKNPQGKGNSRSEFRAIATAVSQVISKVGSGGKLGQGASRQDGDGGSENIVLVVDGLDFIQAALEEQTSAVEDAVMSWRESTSSLLLTLHADDPLVHTQSTSLEKLHASLALSLAHSADLVLGCRTLDTGGASDVSGVIRITPGGGRGWDSGGRGKGEGEKELLYLVNSDGSAKVFERGA</sequence>
<proteinExistence type="inferred from homology"/>
<gene>
    <name evidence="4" type="ORF">MKZ38_006600</name>
</gene>
<feature type="compositionally biased region" description="Low complexity" evidence="3">
    <location>
        <begin position="141"/>
        <end position="160"/>
    </location>
</feature>
<name>A0AAD5RJE1_9PEZI</name>
<evidence type="ECO:0008006" key="6">
    <source>
        <dbReference type="Google" id="ProtNLM"/>
    </source>
</evidence>
<comment type="similarity">
    <text evidence="2">Belongs to the ELP6 family.</text>
</comment>
<reference evidence="4" key="1">
    <citation type="submission" date="2022-07" db="EMBL/GenBank/DDBJ databases">
        <title>Draft genome sequence of Zalerion maritima ATCC 34329, a (micro)plastics degrading marine fungus.</title>
        <authorList>
            <person name="Paco A."/>
            <person name="Goncalves M.F.M."/>
            <person name="Rocha-Santos T.A.P."/>
            <person name="Alves A."/>
        </authorList>
    </citation>
    <scope>NUCLEOTIDE SEQUENCE</scope>
    <source>
        <strain evidence="4">ATCC 34329</strain>
    </source>
</reference>
<feature type="region of interest" description="Disordered" evidence="3">
    <location>
        <begin position="118"/>
        <end position="169"/>
    </location>
</feature>